<dbReference type="InterPro" id="IPR048540">
    <property type="entry name" value="Rrn7_cyclin_N"/>
</dbReference>
<evidence type="ECO:0000256" key="7">
    <source>
        <dbReference type="ARBA" id="ARBA00023125"/>
    </source>
</evidence>
<keyword evidence="3" id="KW-0479">Metal-binding</keyword>
<dbReference type="InterPro" id="IPR033599">
    <property type="entry name" value="TAF1B/Rrn7"/>
</dbReference>
<feature type="compositionally biased region" description="Basic and acidic residues" evidence="10">
    <location>
        <begin position="148"/>
        <end position="160"/>
    </location>
</feature>
<dbReference type="GO" id="GO:0008270">
    <property type="term" value="F:zinc ion binding"/>
    <property type="evidence" value="ECO:0007669"/>
    <property type="project" value="UniProtKB-KW"/>
</dbReference>
<dbReference type="Proteomes" id="UP000262825">
    <property type="component" value="Unassembled WGS sequence"/>
</dbReference>
<evidence type="ECO:0000256" key="9">
    <source>
        <dbReference type="ARBA" id="ARBA00023242"/>
    </source>
</evidence>
<dbReference type="PANTHER" id="PTHR31576">
    <property type="entry name" value="TATA BOX-BINDING PROTEIN-ASSOCIATED FACTOR RNA POLYMERASE I SUBUNIT B"/>
    <property type="match status" value="1"/>
</dbReference>
<keyword evidence="5" id="KW-0862">Zinc</keyword>
<comment type="subcellular location">
    <subcellularLocation>
        <location evidence="1">Nucleus</location>
        <location evidence="1">Nucleolus</location>
    </subcellularLocation>
</comment>
<accession>A0A376B2I3</accession>
<keyword evidence="6" id="KW-0805">Transcription regulation</keyword>
<dbReference type="PANTHER" id="PTHR31576:SF2">
    <property type="entry name" value="TATA BOX-BINDING PROTEIN-ASSOCIATED FACTOR RNA POLYMERASE I SUBUNIT B"/>
    <property type="match status" value="1"/>
</dbReference>
<dbReference type="EMBL" id="UFAJ01000052">
    <property type="protein sequence ID" value="SSD58819.1"/>
    <property type="molecule type" value="Genomic_DNA"/>
</dbReference>
<protein>
    <submittedName>
        <fullName evidence="13">Uncharacterized protein</fullName>
    </submittedName>
</protein>
<gene>
    <name evidence="13" type="ORF">SCODWIG_00580</name>
</gene>
<feature type="domain" description="RRN7-type" evidence="11">
    <location>
        <begin position="7"/>
        <end position="38"/>
    </location>
</feature>
<reference evidence="14" key="1">
    <citation type="submission" date="2018-06" db="EMBL/GenBank/DDBJ databases">
        <authorList>
            <person name="Guldener U."/>
        </authorList>
    </citation>
    <scope>NUCLEOTIDE SEQUENCE [LARGE SCALE GENOMIC DNA]</scope>
    <source>
        <strain evidence="14">UTAD17</strain>
    </source>
</reference>
<evidence type="ECO:0000256" key="8">
    <source>
        <dbReference type="ARBA" id="ARBA00023163"/>
    </source>
</evidence>
<evidence type="ECO:0000256" key="1">
    <source>
        <dbReference type="ARBA" id="ARBA00004604"/>
    </source>
</evidence>
<feature type="region of interest" description="Disordered" evidence="10">
    <location>
        <begin position="145"/>
        <end position="166"/>
    </location>
</feature>
<evidence type="ECO:0000256" key="6">
    <source>
        <dbReference type="ARBA" id="ARBA00023015"/>
    </source>
</evidence>
<keyword evidence="7" id="KW-0238">DNA-binding</keyword>
<evidence type="ECO:0000259" key="12">
    <source>
        <dbReference type="Pfam" id="PF20644"/>
    </source>
</evidence>
<dbReference type="GO" id="GO:0001164">
    <property type="term" value="F:RNA polymerase I core promoter sequence-specific DNA binding"/>
    <property type="evidence" value="ECO:0007669"/>
    <property type="project" value="InterPro"/>
</dbReference>
<keyword evidence="4" id="KW-0863">Zinc-finger</keyword>
<evidence type="ECO:0000256" key="10">
    <source>
        <dbReference type="SAM" id="MobiDB-lite"/>
    </source>
</evidence>
<name>A0A376B2I3_9ASCO</name>
<dbReference type="GO" id="GO:0042790">
    <property type="term" value="P:nucleolar large rRNA transcription by RNA polymerase I"/>
    <property type="evidence" value="ECO:0007669"/>
    <property type="project" value="TreeGrafter"/>
</dbReference>
<dbReference type="OrthoDB" id="3971841at2759"/>
<feature type="domain" description="Rrn7/TAF1B N-terminal cyclin" evidence="12">
    <location>
        <begin position="105"/>
        <end position="218"/>
    </location>
</feature>
<organism evidence="13 14">
    <name type="scientific">Saccharomycodes ludwigii</name>
    <dbReference type="NCBI Taxonomy" id="36035"/>
    <lineage>
        <taxon>Eukaryota</taxon>
        <taxon>Fungi</taxon>
        <taxon>Dikarya</taxon>
        <taxon>Ascomycota</taxon>
        <taxon>Saccharomycotina</taxon>
        <taxon>Saccharomycetes</taxon>
        <taxon>Saccharomycodales</taxon>
        <taxon>Saccharomycodaceae</taxon>
        <taxon>Saccharomycodes</taxon>
    </lineage>
</organism>
<dbReference type="VEuPathDB" id="FungiDB:SCODWIG_00580"/>
<dbReference type="GO" id="GO:0070860">
    <property type="term" value="C:RNA polymerase I core factor complex"/>
    <property type="evidence" value="ECO:0007669"/>
    <property type="project" value="InterPro"/>
</dbReference>
<evidence type="ECO:0000313" key="14">
    <source>
        <dbReference type="Proteomes" id="UP000262825"/>
    </source>
</evidence>
<evidence type="ECO:0000256" key="2">
    <source>
        <dbReference type="ARBA" id="ARBA00006899"/>
    </source>
</evidence>
<evidence type="ECO:0000256" key="5">
    <source>
        <dbReference type="ARBA" id="ARBA00022833"/>
    </source>
</evidence>
<evidence type="ECO:0000256" key="3">
    <source>
        <dbReference type="ARBA" id="ARBA00022723"/>
    </source>
</evidence>
<proteinExistence type="inferred from homology"/>
<dbReference type="AlphaFoldDB" id="A0A376B2I3"/>
<dbReference type="Pfam" id="PF20644">
    <property type="entry name" value="Rrn7_cyclin_N"/>
    <property type="match status" value="1"/>
</dbReference>
<dbReference type="Pfam" id="PF11781">
    <property type="entry name" value="Zn_ribbon_RRN7"/>
    <property type="match status" value="1"/>
</dbReference>
<keyword evidence="8" id="KW-0804">Transcription</keyword>
<dbReference type="InterPro" id="IPR021752">
    <property type="entry name" value="TF_Rrn7_Zf"/>
</dbReference>
<keyword evidence="9" id="KW-0539">Nucleus</keyword>
<keyword evidence="14" id="KW-1185">Reference proteome</keyword>
<comment type="similarity">
    <text evidence="2">Belongs to the RRN7/TAF1B family.</text>
</comment>
<sequence length="559" mass="65341">MSYGVYIRGPLCGVDNCRSKLWRVIDGRRTCQYGHVMENDYEFNDDEDEGAGGVAITRRLNLTTDATGNFQSSQLNMSQFGNSQHDSDLHKVYGKEARLLFLKSFQYILKIQTRDLIKTFQLPTSFELLIKKLWCEYLINSQQRKHSNKGDNGKEEKKEEQNDDDDEEFKGLELSLMTGICLLYIGCVNMKLPIFSNDFSRMVLSMDLLYINANKKLPMKWRKQLPNHFLSKLEGSKIWSNAQFYNKLGNVCDKLNIHGVYEEINEVGSISNVNNVDKGHKILWKNFLCRLTVTYLFPSFVYRYCVKLIEYLDDKNTFGQLIGFNSSSHFVQYQLFPEIRCICYFILTLRLCLLDNDTLSQDFISEWLAIQTMGGIKFIEPYKLIHSNAKDLLLLQTLGKNNSIDGDRIIDEYIDFVEDRIMNKIGYGRSLYERKENSKIDDEFEDEFDNFKLDQKIVVRKLYNLVPLKNDKDDGDYDNKDDRKQTDNKYMDKIQLLYAQLSSVPLKSIDNIPREEKMGLLEEFENKLLELISNDFLISVKQLRNSLKHLQKGHFSIKK</sequence>
<evidence type="ECO:0000313" key="13">
    <source>
        <dbReference type="EMBL" id="SSD58819.1"/>
    </source>
</evidence>
<evidence type="ECO:0000259" key="11">
    <source>
        <dbReference type="Pfam" id="PF11781"/>
    </source>
</evidence>
<evidence type="ECO:0000256" key="4">
    <source>
        <dbReference type="ARBA" id="ARBA00022771"/>
    </source>
</evidence>